<sequence>MSWRASETLMDTIRHYAKFPATGQLSTAHARHSPSSSATSSSSTATPSSSSSRPRSLLAIRSRLKDPARREVTERRQVGDAEAVVNAPPSSSFLHGDDKQL</sequence>
<feature type="compositionally biased region" description="Low complexity" evidence="1">
    <location>
        <begin position="33"/>
        <end position="56"/>
    </location>
</feature>
<evidence type="ECO:0000313" key="3">
    <source>
        <dbReference type="Proteomes" id="UP000240760"/>
    </source>
</evidence>
<dbReference type="OrthoDB" id="241648at2759"/>
<protein>
    <submittedName>
        <fullName evidence="2">Uncharacterized protein</fullName>
    </submittedName>
</protein>
<dbReference type="Proteomes" id="UP000240760">
    <property type="component" value="Unassembled WGS sequence"/>
</dbReference>
<name>A0A2T4C0Z5_TRILO</name>
<evidence type="ECO:0000256" key="1">
    <source>
        <dbReference type="SAM" id="MobiDB-lite"/>
    </source>
</evidence>
<dbReference type="EMBL" id="KZ679134">
    <property type="protein sequence ID" value="PTB75226.1"/>
    <property type="molecule type" value="Genomic_DNA"/>
</dbReference>
<reference evidence="2 3" key="1">
    <citation type="submission" date="2016-07" db="EMBL/GenBank/DDBJ databases">
        <title>Multiple horizontal gene transfer events from other fungi enriched the ability of initially mycotrophic Trichoderma (Ascomycota) to feed on dead plant biomass.</title>
        <authorList>
            <consortium name="DOE Joint Genome Institute"/>
            <person name="Aerts A."/>
            <person name="Atanasova L."/>
            <person name="Chenthamara K."/>
            <person name="Zhang J."/>
            <person name="Grujic M."/>
            <person name="Henrissat B."/>
            <person name="Kuo A."/>
            <person name="Salamov A."/>
            <person name="Lipzen A."/>
            <person name="Labutti K."/>
            <person name="Barry K."/>
            <person name="Miao Y."/>
            <person name="Rahimi M.J."/>
            <person name="Shen Q."/>
            <person name="Grigoriev I.V."/>
            <person name="Kubicek C.P."/>
            <person name="Druzhinina I.S."/>
        </authorList>
    </citation>
    <scope>NUCLEOTIDE SEQUENCE [LARGE SCALE GENOMIC DNA]</scope>
    <source>
        <strain evidence="2 3">ATCC 18648</strain>
    </source>
</reference>
<accession>A0A2T4C0Z5</accession>
<feature type="compositionally biased region" description="Basic and acidic residues" evidence="1">
    <location>
        <begin position="63"/>
        <end position="79"/>
    </location>
</feature>
<keyword evidence="3" id="KW-1185">Reference proteome</keyword>
<evidence type="ECO:0000313" key="2">
    <source>
        <dbReference type="EMBL" id="PTB75226.1"/>
    </source>
</evidence>
<proteinExistence type="predicted"/>
<gene>
    <name evidence="2" type="ORF">M440DRAFT_1392673</name>
</gene>
<feature type="region of interest" description="Disordered" evidence="1">
    <location>
        <begin position="24"/>
        <end position="101"/>
    </location>
</feature>
<dbReference type="AlphaFoldDB" id="A0A2T4C0Z5"/>
<organism evidence="2 3">
    <name type="scientific">Trichoderma longibrachiatum ATCC 18648</name>
    <dbReference type="NCBI Taxonomy" id="983965"/>
    <lineage>
        <taxon>Eukaryota</taxon>
        <taxon>Fungi</taxon>
        <taxon>Dikarya</taxon>
        <taxon>Ascomycota</taxon>
        <taxon>Pezizomycotina</taxon>
        <taxon>Sordariomycetes</taxon>
        <taxon>Hypocreomycetidae</taxon>
        <taxon>Hypocreales</taxon>
        <taxon>Hypocreaceae</taxon>
        <taxon>Trichoderma</taxon>
    </lineage>
</organism>